<dbReference type="OrthoDB" id="1025008at2"/>
<evidence type="ECO:0000313" key="3">
    <source>
        <dbReference type="EMBL" id="KFE99535.1"/>
    </source>
</evidence>
<evidence type="ECO:0000256" key="1">
    <source>
        <dbReference type="SAM" id="SignalP"/>
    </source>
</evidence>
<dbReference type="eggNOG" id="ENOG502ZBFN">
    <property type="taxonomic scope" value="Bacteria"/>
</dbReference>
<evidence type="ECO:0000259" key="2">
    <source>
        <dbReference type="Pfam" id="PF21012"/>
    </source>
</evidence>
<protein>
    <recommendedName>
        <fullName evidence="2">DUF6850 domain-containing protein</fullName>
    </recommendedName>
</protein>
<dbReference type="AlphaFoldDB" id="A0A085Z522"/>
<dbReference type="RefSeq" id="WP_051882522.1">
    <property type="nucleotide sequence ID" value="NZ_FPAP01000004.1"/>
</dbReference>
<comment type="caution">
    <text evidence="3">The sequence shown here is derived from an EMBL/GenBank/DDBJ whole genome shotgun (WGS) entry which is preliminary data.</text>
</comment>
<keyword evidence="4" id="KW-1185">Reference proteome</keyword>
<feature type="domain" description="DUF6850" evidence="2">
    <location>
        <begin position="49"/>
        <end position="505"/>
    </location>
</feature>
<dbReference type="Proteomes" id="UP000028713">
    <property type="component" value="Unassembled WGS sequence"/>
</dbReference>
<reference evidence="3 4" key="1">
    <citation type="submission" date="2014-07" db="EMBL/GenBank/DDBJ databases">
        <title>Genome of Chryseobacterium formosense LMG 24722.</title>
        <authorList>
            <person name="Pipes S.E."/>
            <person name="Stropko S.J."/>
            <person name="Newman J.D."/>
        </authorList>
    </citation>
    <scope>NUCLEOTIDE SEQUENCE [LARGE SCALE GENOMIC DNA]</scope>
    <source>
        <strain evidence="3 4">LMG 24722</strain>
    </source>
</reference>
<name>A0A085Z522_9FLAO</name>
<accession>A0A085Z522</accession>
<feature type="signal peptide" evidence="1">
    <location>
        <begin position="1"/>
        <end position="21"/>
    </location>
</feature>
<dbReference type="InterPro" id="IPR049236">
    <property type="entry name" value="DUF6850"/>
</dbReference>
<gene>
    <name evidence="3" type="ORF">IX39_02400</name>
</gene>
<evidence type="ECO:0000313" key="4">
    <source>
        <dbReference type="Proteomes" id="UP000028713"/>
    </source>
</evidence>
<organism evidence="3 4">
    <name type="scientific">Chryseobacterium formosense</name>
    <dbReference type="NCBI Taxonomy" id="236814"/>
    <lineage>
        <taxon>Bacteria</taxon>
        <taxon>Pseudomonadati</taxon>
        <taxon>Bacteroidota</taxon>
        <taxon>Flavobacteriia</taxon>
        <taxon>Flavobacteriales</taxon>
        <taxon>Weeksellaceae</taxon>
        <taxon>Chryseobacterium group</taxon>
        <taxon>Chryseobacterium</taxon>
    </lineage>
</organism>
<dbReference type="STRING" id="236814.IX39_02400"/>
<dbReference type="EMBL" id="JPRP01000001">
    <property type="protein sequence ID" value="KFE99535.1"/>
    <property type="molecule type" value="Genomic_DNA"/>
</dbReference>
<dbReference type="Pfam" id="PF21012">
    <property type="entry name" value="DUF6850"/>
    <property type="match status" value="1"/>
</dbReference>
<sequence length="505" mass="58261">MFNIKTSFAALFVVCFSLVKAQDSLDFFNNYRNQYSAERNLKSQFYYNPASMSGYSSTSFSEFGIGYHSEKKDIYREQLGAGDQGLKIYVNSFQKLNEKRSVWGKASYESLKQLKLKWNENLDFDRVAPYLLADSVGGDMKLERYSFAGGYSEKFNRFTLGIEANYTAQLGYRSRDPRINNTTSDLWVNAGLNYKAFREYEIGVFTRLNKYTQNSSISFVSLLGNPYVYQMVGLGYSNNFFNGGKYGIAFEELGYQVGAQINNKAGKDFYIQAIVGNSKNTKNIQINNPYFEASDLQNEQFVFEGAKFFNLNDHHRFGVFANYSASVKTGTEYGYSINTQRTEQIFERKAYRKEDYASMFKLMYQYSKNNFTLNATPFFGHQEIKERRLYPGSGQKFLYNYFGINADFQQKLNEKQVLTFQPYFTKRIVNKSIWAITSTSNAAINEWVLQDYLFQTSDISTFGASLRYDIKLEKLPAFFVSAEYQSQKIQKKNNNFVGASLGITF</sequence>
<feature type="chain" id="PRO_5001800414" description="DUF6850 domain-containing protein" evidence="1">
    <location>
        <begin position="22"/>
        <end position="505"/>
    </location>
</feature>
<proteinExistence type="predicted"/>
<keyword evidence="1" id="KW-0732">Signal</keyword>